<dbReference type="GO" id="GO:0009002">
    <property type="term" value="F:serine-type D-Ala-D-Ala carboxypeptidase activity"/>
    <property type="evidence" value="ECO:0007669"/>
    <property type="project" value="UniProtKB-EC"/>
</dbReference>
<evidence type="ECO:0000256" key="14">
    <source>
        <dbReference type="PIRSR" id="PIRSR618044-2"/>
    </source>
</evidence>
<dbReference type="InterPro" id="IPR012338">
    <property type="entry name" value="Beta-lactam/transpept-like"/>
</dbReference>
<dbReference type="EC" id="3.4.16.4" evidence="4"/>
<evidence type="ECO:0000256" key="9">
    <source>
        <dbReference type="ARBA" id="ARBA00022960"/>
    </source>
</evidence>
<dbReference type="InterPro" id="IPR012907">
    <property type="entry name" value="Peptidase_S11_C"/>
</dbReference>
<evidence type="ECO:0000256" key="12">
    <source>
        <dbReference type="ARBA" id="ARBA00034000"/>
    </source>
</evidence>
<keyword evidence="10" id="KW-0573">Peptidoglycan synthesis</keyword>
<dbReference type="InterPro" id="IPR018044">
    <property type="entry name" value="Peptidase_S11"/>
</dbReference>
<keyword evidence="20" id="KW-1185">Reference proteome</keyword>
<feature type="transmembrane region" description="Helical" evidence="16">
    <location>
        <begin position="385"/>
        <end position="410"/>
    </location>
</feature>
<evidence type="ECO:0000256" key="3">
    <source>
        <dbReference type="ARBA" id="ARBA00007164"/>
    </source>
</evidence>
<evidence type="ECO:0000256" key="10">
    <source>
        <dbReference type="ARBA" id="ARBA00022984"/>
    </source>
</evidence>
<dbReference type="Gene3D" id="3.40.710.10">
    <property type="entry name" value="DD-peptidase/beta-lactamase superfamily"/>
    <property type="match status" value="1"/>
</dbReference>
<dbReference type="Pfam" id="PF00768">
    <property type="entry name" value="Peptidase_S11"/>
    <property type="match status" value="1"/>
</dbReference>
<evidence type="ECO:0000313" key="19">
    <source>
        <dbReference type="EMBL" id="TWH79840.1"/>
    </source>
</evidence>
<proteinExistence type="inferred from homology"/>
<evidence type="ECO:0000256" key="13">
    <source>
        <dbReference type="PIRSR" id="PIRSR618044-1"/>
    </source>
</evidence>
<protein>
    <recommendedName>
        <fullName evidence="4">serine-type D-Ala-D-Ala carboxypeptidase</fullName>
        <ecNumber evidence="4">3.4.16.4</ecNumber>
    </recommendedName>
</protein>
<evidence type="ECO:0000256" key="4">
    <source>
        <dbReference type="ARBA" id="ARBA00012448"/>
    </source>
</evidence>
<comment type="similarity">
    <text evidence="3 15">Belongs to the peptidase S11 family.</text>
</comment>
<feature type="active site" evidence="13">
    <location>
        <position position="113"/>
    </location>
</feature>
<evidence type="ECO:0000259" key="18">
    <source>
        <dbReference type="SMART" id="SM00936"/>
    </source>
</evidence>
<evidence type="ECO:0000256" key="8">
    <source>
        <dbReference type="ARBA" id="ARBA00022801"/>
    </source>
</evidence>
<keyword evidence="16" id="KW-1133">Transmembrane helix</keyword>
<dbReference type="GO" id="GO:0008360">
    <property type="term" value="P:regulation of cell shape"/>
    <property type="evidence" value="ECO:0007669"/>
    <property type="project" value="UniProtKB-KW"/>
</dbReference>
<dbReference type="SUPFAM" id="SSF56601">
    <property type="entry name" value="beta-lactamase/transpeptidase-like"/>
    <property type="match status" value="1"/>
</dbReference>
<feature type="chain" id="PRO_5022034102" description="serine-type D-Ala-D-Ala carboxypeptidase" evidence="17">
    <location>
        <begin position="25"/>
        <end position="429"/>
    </location>
</feature>
<dbReference type="Pfam" id="PF07943">
    <property type="entry name" value="PBP5_C"/>
    <property type="match status" value="1"/>
</dbReference>
<keyword evidence="11" id="KW-0961">Cell wall biogenesis/degradation</keyword>
<dbReference type="SMART" id="SM00936">
    <property type="entry name" value="PBP5_C"/>
    <property type="match status" value="1"/>
</dbReference>
<dbReference type="InterPro" id="IPR001967">
    <property type="entry name" value="Peptidase_S11_N"/>
</dbReference>
<evidence type="ECO:0000313" key="20">
    <source>
        <dbReference type="Proteomes" id="UP000315343"/>
    </source>
</evidence>
<comment type="pathway">
    <text evidence="2">Cell wall biogenesis; peptidoglycan biosynthesis.</text>
</comment>
<evidence type="ECO:0000256" key="1">
    <source>
        <dbReference type="ARBA" id="ARBA00003217"/>
    </source>
</evidence>
<evidence type="ECO:0000256" key="17">
    <source>
        <dbReference type="SAM" id="SignalP"/>
    </source>
</evidence>
<keyword evidence="9" id="KW-0133">Cell shape</keyword>
<dbReference type="InterPro" id="IPR015956">
    <property type="entry name" value="Peniciliin-bd_prot_C_sf"/>
</dbReference>
<dbReference type="GO" id="GO:0009252">
    <property type="term" value="P:peptidoglycan biosynthetic process"/>
    <property type="evidence" value="ECO:0007669"/>
    <property type="project" value="UniProtKB-UniPathway"/>
</dbReference>
<dbReference type="EMBL" id="VLKH01000005">
    <property type="protein sequence ID" value="TWH79840.1"/>
    <property type="molecule type" value="Genomic_DNA"/>
</dbReference>
<dbReference type="SUPFAM" id="SSF69189">
    <property type="entry name" value="Penicillin-binding protein associated domain"/>
    <property type="match status" value="1"/>
</dbReference>
<keyword evidence="6" id="KW-0645">Protease</keyword>
<dbReference type="PANTHER" id="PTHR21581:SF33">
    <property type="entry name" value="D-ALANYL-D-ALANINE CARBOXYPEPTIDASE DACB"/>
    <property type="match status" value="1"/>
</dbReference>
<comment type="catalytic activity">
    <reaction evidence="12">
        <text>Preferential cleavage: (Ac)2-L-Lys-D-Ala-|-D-Ala. Also transpeptidation of peptidyl-alanyl moieties that are N-acyl substituents of D-alanine.</text>
        <dbReference type="EC" id="3.4.16.4"/>
    </reaction>
</comment>
<evidence type="ECO:0000256" key="15">
    <source>
        <dbReference type="RuleBase" id="RU004016"/>
    </source>
</evidence>
<feature type="active site" description="Acyl-ester intermediate" evidence="13">
    <location>
        <position position="57"/>
    </location>
</feature>
<dbReference type="GO" id="GO:0006508">
    <property type="term" value="P:proteolysis"/>
    <property type="evidence" value="ECO:0007669"/>
    <property type="project" value="UniProtKB-KW"/>
</dbReference>
<dbReference type="Gene3D" id="2.60.410.10">
    <property type="entry name" value="D-Ala-D-Ala carboxypeptidase, C-terminal domain"/>
    <property type="match status" value="1"/>
</dbReference>
<dbReference type="GO" id="GO:0071555">
    <property type="term" value="P:cell wall organization"/>
    <property type="evidence" value="ECO:0007669"/>
    <property type="project" value="UniProtKB-KW"/>
</dbReference>
<dbReference type="OrthoDB" id="9791132at2"/>
<dbReference type="RefSeq" id="WP_145083194.1">
    <property type="nucleotide sequence ID" value="NZ_JAYFNS010000022.1"/>
</dbReference>
<keyword evidence="7 17" id="KW-0732">Signal</keyword>
<dbReference type="PRINTS" id="PR00725">
    <property type="entry name" value="DADACBPTASE1"/>
</dbReference>
<name>A0A562J9R8_9FIRM</name>
<organism evidence="19 20">
    <name type="scientific">Sedimentibacter saalensis</name>
    <dbReference type="NCBI Taxonomy" id="130788"/>
    <lineage>
        <taxon>Bacteria</taxon>
        <taxon>Bacillati</taxon>
        <taxon>Bacillota</taxon>
        <taxon>Tissierellia</taxon>
        <taxon>Sedimentibacter</taxon>
    </lineage>
</organism>
<gene>
    <name evidence="19" type="ORF">LY60_02159</name>
</gene>
<feature type="domain" description="Peptidase S11 D-Ala-D-Ala carboxypeptidase A C-terminal" evidence="18">
    <location>
        <begin position="286"/>
        <end position="375"/>
    </location>
</feature>
<dbReference type="InterPro" id="IPR037167">
    <property type="entry name" value="Peptidase_S11_C_sf"/>
</dbReference>
<evidence type="ECO:0000256" key="16">
    <source>
        <dbReference type="SAM" id="Phobius"/>
    </source>
</evidence>
<reference evidence="19 20" key="1">
    <citation type="submission" date="2019-07" db="EMBL/GenBank/DDBJ databases">
        <title>Genomic Encyclopedia of Type Strains, Phase I: the one thousand microbial genomes (KMG-I) project.</title>
        <authorList>
            <person name="Kyrpides N."/>
        </authorList>
    </citation>
    <scope>NUCLEOTIDE SEQUENCE [LARGE SCALE GENOMIC DNA]</scope>
    <source>
        <strain evidence="19 20">DSM 13558</strain>
    </source>
</reference>
<dbReference type="AlphaFoldDB" id="A0A562J9R8"/>
<feature type="binding site" evidence="14">
    <location>
        <position position="237"/>
    </location>
    <ligand>
        <name>substrate</name>
    </ligand>
</feature>
<keyword evidence="16" id="KW-0472">Membrane</keyword>
<comment type="caution">
    <text evidence="19">The sequence shown here is derived from an EMBL/GenBank/DDBJ whole genome shotgun (WGS) entry which is preliminary data.</text>
</comment>
<feature type="active site" description="Proton acceptor" evidence="13">
    <location>
        <position position="60"/>
    </location>
</feature>
<evidence type="ECO:0000256" key="11">
    <source>
        <dbReference type="ARBA" id="ARBA00023316"/>
    </source>
</evidence>
<keyword evidence="16" id="KW-0812">Transmembrane</keyword>
<sequence length="429" mass="47225">MIKKVIASFFVFSVLLLNLSFAYADPAILCDTAVLIDANTGTILAGKNADQKMYPASTTKIMTAILAIEMGDLSDVITVDDDTPYEIAGSHIALEPGEIVTLKDLLYALMLPSANDAASAIAKHYGGTTEKFVNLMNEKAKELGAYNTHFANPHGLHDENHYTTAADLALITKYAMQNETFRKIVETTKYEIQPTNKKTETRYFTTLNKLLYNTSSSQIFVDGAYISPYYEYATGAKTGYTPEAGNCLVATASKNGTDLIAVAMKGVSLEMYQDAHNLFNYGFEEYQNTILVSKNTFVQNIKIQNGDSKEISVITESDFTTLLKKSASAEVKSNVVINEIKLPLEANDVIGKIEYSMDGEIIGSVNLITPIEVKSTLVESSGGGIFYSILKFLGTLVVFSLVALILLKVYNDIRIRINRKKRRKKYNNG</sequence>
<dbReference type="PANTHER" id="PTHR21581">
    <property type="entry name" value="D-ALANYL-D-ALANINE CARBOXYPEPTIDASE"/>
    <property type="match status" value="1"/>
</dbReference>
<dbReference type="UniPathway" id="UPA00219"/>
<accession>A0A562J9R8</accession>
<comment type="function">
    <text evidence="1">Removes C-terminal D-alanyl residues from sugar-peptide cell wall precursors.</text>
</comment>
<feature type="signal peptide" evidence="17">
    <location>
        <begin position="1"/>
        <end position="24"/>
    </location>
</feature>
<keyword evidence="8" id="KW-0378">Hydrolase</keyword>
<dbReference type="Proteomes" id="UP000315343">
    <property type="component" value="Unassembled WGS sequence"/>
</dbReference>
<evidence type="ECO:0000256" key="6">
    <source>
        <dbReference type="ARBA" id="ARBA00022670"/>
    </source>
</evidence>
<evidence type="ECO:0000256" key="2">
    <source>
        <dbReference type="ARBA" id="ARBA00004752"/>
    </source>
</evidence>
<evidence type="ECO:0000256" key="5">
    <source>
        <dbReference type="ARBA" id="ARBA00022645"/>
    </source>
</evidence>
<evidence type="ECO:0000256" key="7">
    <source>
        <dbReference type="ARBA" id="ARBA00022729"/>
    </source>
</evidence>
<keyword evidence="5 19" id="KW-0121">Carboxypeptidase</keyword>